<dbReference type="AlphaFoldDB" id="A0A5C6NTD5"/>
<feature type="transmembrane region" description="Helical" evidence="1">
    <location>
        <begin position="94"/>
        <end position="115"/>
    </location>
</feature>
<reference evidence="2 3" key="1">
    <citation type="submission" date="2019-04" db="EMBL/GenBank/DDBJ databases">
        <title>Chromosome genome assembly for Takifugu flavidus.</title>
        <authorList>
            <person name="Xiao S."/>
        </authorList>
    </citation>
    <scope>NUCLEOTIDE SEQUENCE [LARGE SCALE GENOMIC DNA]</scope>
    <source>
        <strain evidence="2">HTHZ2018</strain>
        <tissue evidence="2">Muscle</tissue>
    </source>
</reference>
<accession>A0A5C6NTD5</accession>
<evidence type="ECO:0000313" key="3">
    <source>
        <dbReference type="Proteomes" id="UP000324091"/>
    </source>
</evidence>
<name>A0A5C6NTD5_9TELE</name>
<keyword evidence="1" id="KW-0472">Membrane</keyword>
<keyword evidence="1" id="KW-1133">Transmembrane helix</keyword>
<dbReference type="Proteomes" id="UP000324091">
    <property type="component" value="Chromosome 17"/>
</dbReference>
<keyword evidence="1" id="KW-0812">Transmembrane</keyword>
<organism evidence="2 3">
    <name type="scientific">Takifugu flavidus</name>
    <name type="common">sansaifugu</name>
    <dbReference type="NCBI Taxonomy" id="433684"/>
    <lineage>
        <taxon>Eukaryota</taxon>
        <taxon>Metazoa</taxon>
        <taxon>Chordata</taxon>
        <taxon>Craniata</taxon>
        <taxon>Vertebrata</taxon>
        <taxon>Euteleostomi</taxon>
        <taxon>Actinopterygii</taxon>
        <taxon>Neopterygii</taxon>
        <taxon>Teleostei</taxon>
        <taxon>Neoteleostei</taxon>
        <taxon>Acanthomorphata</taxon>
        <taxon>Eupercaria</taxon>
        <taxon>Tetraodontiformes</taxon>
        <taxon>Tetradontoidea</taxon>
        <taxon>Tetraodontidae</taxon>
        <taxon>Takifugu</taxon>
    </lineage>
</organism>
<sequence>MGSHSLFNFDRFPGRFVRDFIDLPKLGLNVSSHRPFAWFGVSWTKQPGSIRRSLNIPSCFVGVHLPARGRKAAPAHNASGLRPARNQAPHLESAYLRFLSGTALFKLFVFVVVGFPEKMAVRRSEGRLCDGTTPRTSVVAAHLALSSR</sequence>
<comment type="caution">
    <text evidence="2">The sequence shown here is derived from an EMBL/GenBank/DDBJ whole genome shotgun (WGS) entry which is preliminary data.</text>
</comment>
<proteinExistence type="predicted"/>
<protein>
    <submittedName>
        <fullName evidence="2">Uncharacterized protein</fullName>
    </submittedName>
</protein>
<gene>
    <name evidence="2" type="ORF">D4764_17G0000250</name>
</gene>
<keyword evidence="3" id="KW-1185">Reference proteome</keyword>
<evidence type="ECO:0000313" key="2">
    <source>
        <dbReference type="EMBL" id="TWW70543.1"/>
    </source>
</evidence>
<evidence type="ECO:0000256" key="1">
    <source>
        <dbReference type="SAM" id="Phobius"/>
    </source>
</evidence>
<dbReference type="EMBL" id="RHFK02000009">
    <property type="protein sequence ID" value="TWW70543.1"/>
    <property type="molecule type" value="Genomic_DNA"/>
</dbReference>